<name>A0AAJ1MIQ8_9SPIO</name>
<dbReference type="Pfam" id="PF01343">
    <property type="entry name" value="Peptidase_S49"/>
    <property type="match status" value="2"/>
</dbReference>
<keyword evidence="3" id="KW-0378">Hydrolase</keyword>
<evidence type="ECO:0000313" key="6">
    <source>
        <dbReference type="EMBL" id="MDC7226608.1"/>
    </source>
</evidence>
<reference evidence="6 7" key="1">
    <citation type="submission" date="2022-12" db="EMBL/GenBank/DDBJ databases">
        <title>Metagenome assembled genome from gulf of manar.</title>
        <authorList>
            <person name="Kohli P."/>
            <person name="Pk S."/>
            <person name="Venkata Ramana C."/>
            <person name="Sasikala C."/>
        </authorList>
    </citation>
    <scope>NUCLEOTIDE SEQUENCE [LARGE SCALE GENOMIC DNA]</scope>
    <source>
        <strain evidence="6">JB008</strain>
    </source>
</reference>
<dbReference type="InterPro" id="IPR002142">
    <property type="entry name" value="Peptidase_S49"/>
</dbReference>
<dbReference type="AlphaFoldDB" id="A0AAJ1MIQ8"/>
<organism evidence="6 7">
    <name type="scientific">Candidatus Thalassospirochaeta sargassi</name>
    <dbReference type="NCBI Taxonomy" id="3119039"/>
    <lineage>
        <taxon>Bacteria</taxon>
        <taxon>Pseudomonadati</taxon>
        <taxon>Spirochaetota</taxon>
        <taxon>Spirochaetia</taxon>
        <taxon>Spirochaetales</taxon>
        <taxon>Spirochaetaceae</taxon>
        <taxon>Candidatus Thalassospirochaeta</taxon>
    </lineage>
</organism>
<evidence type="ECO:0000256" key="3">
    <source>
        <dbReference type="ARBA" id="ARBA00022801"/>
    </source>
</evidence>
<comment type="caution">
    <text evidence="6">The sequence shown here is derived from an EMBL/GenBank/DDBJ whole genome shotgun (WGS) entry which is preliminary data.</text>
</comment>
<evidence type="ECO:0000259" key="5">
    <source>
        <dbReference type="Pfam" id="PF01343"/>
    </source>
</evidence>
<comment type="similarity">
    <text evidence="1">Belongs to the peptidase S49 family.</text>
</comment>
<dbReference type="PANTHER" id="PTHR33209">
    <property type="entry name" value="PROTEASE 4"/>
    <property type="match status" value="1"/>
</dbReference>
<dbReference type="Proteomes" id="UP001221217">
    <property type="component" value="Unassembled WGS sequence"/>
</dbReference>
<feature type="domain" description="Peptidase S49" evidence="5">
    <location>
        <begin position="321"/>
        <end position="472"/>
    </location>
</feature>
<dbReference type="Gene3D" id="6.20.330.10">
    <property type="match status" value="2"/>
</dbReference>
<dbReference type="SUPFAM" id="SSF52096">
    <property type="entry name" value="ClpP/crotonase"/>
    <property type="match status" value="2"/>
</dbReference>
<dbReference type="InterPro" id="IPR004635">
    <property type="entry name" value="Pept_S49_SppA"/>
</dbReference>
<evidence type="ECO:0000313" key="7">
    <source>
        <dbReference type="Proteomes" id="UP001221217"/>
    </source>
</evidence>
<proteinExistence type="inferred from homology"/>
<dbReference type="GO" id="GO:0006508">
    <property type="term" value="P:proteolysis"/>
    <property type="evidence" value="ECO:0007669"/>
    <property type="project" value="UniProtKB-KW"/>
</dbReference>
<dbReference type="NCBIfam" id="TIGR00706">
    <property type="entry name" value="SppA_dom"/>
    <property type="match status" value="1"/>
</dbReference>
<keyword evidence="4" id="KW-0720">Serine protease</keyword>
<dbReference type="EMBL" id="JAQQAL010000014">
    <property type="protein sequence ID" value="MDC7226608.1"/>
    <property type="molecule type" value="Genomic_DNA"/>
</dbReference>
<dbReference type="Gene3D" id="3.90.226.10">
    <property type="entry name" value="2-enoyl-CoA Hydratase, Chain A, domain 1"/>
    <property type="match status" value="2"/>
</dbReference>
<feature type="domain" description="Peptidase S49" evidence="5">
    <location>
        <begin position="78"/>
        <end position="229"/>
    </location>
</feature>
<accession>A0AAJ1MIQ8</accession>
<sequence length="535" mass="59254">MKYAKLTLSGPYRETAAQTHGLSTAARREGFRFDQFFLKTEAIINNRKISKVLIECRQDFSTGLFSGLEEIRERLDKLQASGKEVYFFAHTYGGLELFLSSACSYRVMHPMGSVKFFGLSQSFLFAKRMMRRFGIDAGIIRRGAYKSAGDMYRRDTLDDAVREQYEHYLSSVFDVIKDGIISGFDKTADDLDLLLNGVVLTASAAADAGWIDEIVSIGEFVSRWDKQKDREFKFKKAPQKAGKEGFFKKKIIAVLVFEGAVVDGYSRRDPVMGQAVGSESLIPQIRKLRDDSKVKAVVFRINSGGGSAFASEDITAELRLLAEEKPLIISMSEVAGSGGYWMSCCGRKTFAQPTTLTGSIGVISIYLGWKKLFERIGLTHDTIRFGEHADSGSPWRELSDKEKEILEQEIEEMYQSFIGMVAEARGKSREDIEAIAQGRVWPGSSALSHGLIDEAGGLSDSIASAAAEADLKNAAVRFYPEVKYGLVERLIMNISHSDDTEAVKQPLSLISALSRGGGLKTGPLALMEEVLLKWN</sequence>
<dbReference type="PANTHER" id="PTHR33209:SF1">
    <property type="entry name" value="PEPTIDASE S49 DOMAIN-CONTAINING PROTEIN"/>
    <property type="match status" value="1"/>
</dbReference>
<dbReference type="CDD" id="cd07023">
    <property type="entry name" value="S49_Sppa_N_C"/>
    <property type="match status" value="1"/>
</dbReference>
<gene>
    <name evidence="6" type="primary">sppA</name>
    <name evidence="6" type="ORF">PQJ61_07570</name>
</gene>
<dbReference type="InterPro" id="IPR029045">
    <property type="entry name" value="ClpP/crotonase-like_dom_sf"/>
</dbReference>
<dbReference type="GO" id="GO:0008236">
    <property type="term" value="F:serine-type peptidase activity"/>
    <property type="evidence" value="ECO:0007669"/>
    <property type="project" value="UniProtKB-KW"/>
</dbReference>
<evidence type="ECO:0000256" key="1">
    <source>
        <dbReference type="ARBA" id="ARBA00008683"/>
    </source>
</evidence>
<evidence type="ECO:0000256" key="2">
    <source>
        <dbReference type="ARBA" id="ARBA00022670"/>
    </source>
</evidence>
<keyword evidence="2" id="KW-0645">Protease</keyword>
<dbReference type="InterPro" id="IPR047272">
    <property type="entry name" value="S49_SppA_C"/>
</dbReference>
<protein>
    <submittedName>
        <fullName evidence="6">Signal peptide peptidase SppA</fullName>
    </submittedName>
</protein>
<evidence type="ECO:0000256" key="4">
    <source>
        <dbReference type="ARBA" id="ARBA00022825"/>
    </source>
</evidence>